<dbReference type="InterPro" id="IPR010189">
    <property type="entry name" value="SK_arc"/>
</dbReference>
<evidence type="ECO:0000313" key="16">
    <source>
        <dbReference type="EMBL" id="AIG97337.1"/>
    </source>
</evidence>
<evidence type="ECO:0000256" key="1">
    <source>
        <dbReference type="ARBA" id="ARBA00004496"/>
    </source>
</evidence>
<dbReference type="InterPro" id="IPR020568">
    <property type="entry name" value="Ribosomal_Su5_D2-typ_SF"/>
</dbReference>
<dbReference type="SUPFAM" id="SSF54211">
    <property type="entry name" value="Ribosomal protein S5 domain 2-like"/>
    <property type="match status" value="1"/>
</dbReference>
<evidence type="ECO:0000256" key="8">
    <source>
        <dbReference type="ARBA" id="ARBA00022679"/>
    </source>
</evidence>
<keyword evidence="7 14" id="KW-0028">Amino-acid biosynthesis</keyword>
<keyword evidence="6 14" id="KW-0963">Cytoplasm</keyword>
<dbReference type="RefSeq" id="WP_048095050.1">
    <property type="nucleotide sequence ID" value="NZ_CP006577.1"/>
</dbReference>
<keyword evidence="8 14" id="KW-0808">Transferase</keyword>
<sequence length="277" mass="30154">MRAKAYAAGTVLNALPTGIGSAFGIEMHTIVKLRPSDELKVFVNGVERRSIVAERILNSMDVTAEVIVESEIPGGSGLGSSSAFVNALICAVKKMKGEELNAFEILRSNARFSLEAGISYTGAFDDASASMLGGFVVSDNRKMRLIRTDEFEGYSAVLIPKFSRGKVDWRRLRERASEVEGAVEAAMRGEYCKAMKLNTEYICKMLGYPLEIAEKGWEKGICCGISGNGPSYVAFGSKNEMEALAETWGEYGRVYVRRVADEPAEDVVIPDAIFSKA</sequence>
<dbReference type="GO" id="GO:0005737">
    <property type="term" value="C:cytoplasm"/>
    <property type="evidence" value="ECO:0007669"/>
    <property type="project" value="UniProtKB-SubCell"/>
</dbReference>
<dbReference type="InterPro" id="IPR014721">
    <property type="entry name" value="Ribsml_uS5_D2-typ_fold_subgr"/>
</dbReference>
<evidence type="ECO:0000256" key="13">
    <source>
        <dbReference type="ARBA" id="ARBA00048567"/>
    </source>
</evidence>
<dbReference type="Pfam" id="PF00288">
    <property type="entry name" value="GHMP_kinases_N"/>
    <property type="match status" value="1"/>
</dbReference>
<dbReference type="EMBL" id="CP006577">
    <property type="protein sequence ID" value="AIG97337.1"/>
    <property type="molecule type" value="Genomic_DNA"/>
</dbReference>
<dbReference type="HAMAP" id="MF_00370">
    <property type="entry name" value="Shik_kinase_arch"/>
    <property type="match status" value="1"/>
</dbReference>
<dbReference type="InterPro" id="IPR006203">
    <property type="entry name" value="GHMP_knse_ATP-bd_CS"/>
</dbReference>
<dbReference type="GeneID" id="24794059"/>
<dbReference type="GO" id="GO:0004765">
    <property type="term" value="F:shikimate kinase activity"/>
    <property type="evidence" value="ECO:0007669"/>
    <property type="project" value="UniProtKB-UniRule"/>
</dbReference>
<dbReference type="EC" id="2.7.1.71" evidence="4 14"/>
<dbReference type="PROSITE" id="PS00627">
    <property type="entry name" value="GHMP_KINASES_ATP"/>
    <property type="match status" value="1"/>
</dbReference>
<dbReference type="UniPathway" id="UPA00053">
    <property type="reaction ID" value="UER00088"/>
</dbReference>
<keyword evidence="12 14" id="KW-0057">Aromatic amino acid biosynthesis</keyword>
<dbReference type="PIRSF" id="PIRSF005758">
    <property type="entry name" value="Shikimt_kin_arch"/>
    <property type="match status" value="1"/>
</dbReference>
<gene>
    <name evidence="14" type="primary">aroK</name>
    <name evidence="16" type="ORF">AFULGI_00005290</name>
</gene>
<evidence type="ECO:0000256" key="10">
    <source>
        <dbReference type="ARBA" id="ARBA00022777"/>
    </source>
</evidence>
<evidence type="ECO:0000256" key="6">
    <source>
        <dbReference type="ARBA" id="ARBA00022490"/>
    </source>
</evidence>
<accession>A0A075WCN9</accession>
<comment type="catalytic activity">
    <reaction evidence="13 14">
        <text>shikimate + ATP = 3-phosphoshikimate + ADP + H(+)</text>
        <dbReference type="Rhea" id="RHEA:13121"/>
        <dbReference type="ChEBI" id="CHEBI:15378"/>
        <dbReference type="ChEBI" id="CHEBI:30616"/>
        <dbReference type="ChEBI" id="CHEBI:36208"/>
        <dbReference type="ChEBI" id="CHEBI:145989"/>
        <dbReference type="ChEBI" id="CHEBI:456216"/>
        <dbReference type="EC" id="2.7.1.71"/>
    </reaction>
</comment>
<evidence type="ECO:0000259" key="15">
    <source>
        <dbReference type="Pfam" id="PF00288"/>
    </source>
</evidence>
<organism evidence="16 17">
    <name type="scientific">Archaeoglobus fulgidus DSM 8774</name>
    <dbReference type="NCBI Taxonomy" id="1344584"/>
    <lineage>
        <taxon>Archaea</taxon>
        <taxon>Methanobacteriati</taxon>
        <taxon>Methanobacteriota</taxon>
        <taxon>Archaeoglobi</taxon>
        <taxon>Archaeoglobales</taxon>
        <taxon>Archaeoglobaceae</taxon>
        <taxon>Archaeoglobus</taxon>
    </lineage>
</organism>
<evidence type="ECO:0000256" key="3">
    <source>
        <dbReference type="ARBA" id="ARBA00010202"/>
    </source>
</evidence>
<dbReference type="GO" id="GO:0008652">
    <property type="term" value="P:amino acid biosynthetic process"/>
    <property type="evidence" value="ECO:0007669"/>
    <property type="project" value="UniProtKB-KW"/>
</dbReference>
<dbReference type="KEGG" id="afg:AFULGI_00005290"/>
<keyword evidence="11 14" id="KW-0067">ATP-binding</keyword>
<dbReference type="InterPro" id="IPR006204">
    <property type="entry name" value="GHMP_kinase_N_dom"/>
</dbReference>
<evidence type="ECO:0000256" key="2">
    <source>
        <dbReference type="ARBA" id="ARBA00004842"/>
    </source>
</evidence>
<comment type="similarity">
    <text evidence="3 14">Belongs to the GHMP kinase family. Archaeal shikimate kinase subfamily.</text>
</comment>
<evidence type="ECO:0000256" key="11">
    <source>
        <dbReference type="ARBA" id="ARBA00022840"/>
    </source>
</evidence>
<evidence type="ECO:0000256" key="5">
    <source>
        <dbReference type="ARBA" id="ARBA00013853"/>
    </source>
</evidence>
<dbReference type="GO" id="GO:0005524">
    <property type="term" value="F:ATP binding"/>
    <property type="evidence" value="ECO:0007669"/>
    <property type="project" value="UniProtKB-UniRule"/>
</dbReference>
<keyword evidence="10 14" id="KW-0418">Kinase</keyword>
<dbReference type="GO" id="GO:0009073">
    <property type="term" value="P:aromatic amino acid family biosynthetic process"/>
    <property type="evidence" value="ECO:0007669"/>
    <property type="project" value="UniProtKB-KW"/>
</dbReference>
<dbReference type="NCBIfam" id="TIGR01920">
    <property type="entry name" value="Shik_kin_archae"/>
    <property type="match status" value="1"/>
</dbReference>
<reference evidence="16 17" key="1">
    <citation type="submission" date="2013-07" db="EMBL/GenBank/DDBJ databases">
        <title>Genome of Archaeoglobus fulgidus.</title>
        <authorList>
            <person name="Fiebig A."/>
            <person name="Birkeland N.-K."/>
        </authorList>
    </citation>
    <scope>NUCLEOTIDE SEQUENCE [LARGE SCALE GENOMIC DNA]</scope>
    <source>
        <strain evidence="16 17">DSM 8774</strain>
    </source>
</reference>
<evidence type="ECO:0000256" key="4">
    <source>
        <dbReference type="ARBA" id="ARBA00012154"/>
    </source>
</evidence>
<comment type="pathway">
    <text evidence="2 14">Metabolic intermediate biosynthesis; chorismate biosynthesis; chorismate from D-erythrose 4-phosphate and phosphoenolpyruvate: step 5/7.</text>
</comment>
<dbReference type="Proteomes" id="UP000028501">
    <property type="component" value="Chromosome"/>
</dbReference>
<dbReference type="Gene3D" id="3.30.230.10">
    <property type="match status" value="1"/>
</dbReference>
<dbReference type="PANTHER" id="PTHR20861">
    <property type="entry name" value="HOMOSERINE/4-DIPHOSPHOCYTIDYL-2-C-METHYL-D-ERYTHRITOL KINASE"/>
    <property type="match status" value="1"/>
</dbReference>
<proteinExistence type="inferred from homology"/>
<dbReference type="HOGENOM" id="CLU_073768_0_0_2"/>
<feature type="binding site" evidence="14">
    <location>
        <begin position="73"/>
        <end position="83"/>
    </location>
    <ligand>
        <name>ATP</name>
        <dbReference type="ChEBI" id="CHEBI:30616"/>
    </ligand>
</feature>
<comment type="subcellular location">
    <subcellularLocation>
        <location evidence="1 14">Cytoplasm</location>
    </subcellularLocation>
</comment>
<dbReference type="AlphaFoldDB" id="A0A075WCN9"/>
<protein>
    <recommendedName>
        <fullName evidence="5 14">Shikimate kinase</fullName>
        <shortName evidence="14">SK</shortName>
        <ecNumber evidence="4 14">2.7.1.71</ecNumber>
    </recommendedName>
</protein>
<dbReference type="PANTHER" id="PTHR20861:SF3">
    <property type="entry name" value="SHIKIMATE KINASE"/>
    <property type="match status" value="1"/>
</dbReference>
<keyword evidence="9 14" id="KW-0547">Nucleotide-binding</keyword>
<evidence type="ECO:0000256" key="7">
    <source>
        <dbReference type="ARBA" id="ARBA00022605"/>
    </source>
</evidence>
<feature type="domain" description="GHMP kinase N-terminal" evidence="15">
    <location>
        <begin position="54"/>
        <end position="134"/>
    </location>
</feature>
<evidence type="ECO:0000256" key="12">
    <source>
        <dbReference type="ARBA" id="ARBA00023141"/>
    </source>
</evidence>
<dbReference type="GO" id="GO:0009423">
    <property type="term" value="P:chorismate biosynthetic process"/>
    <property type="evidence" value="ECO:0007669"/>
    <property type="project" value="UniProtKB-UniRule"/>
</dbReference>
<evidence type="ECO:0000256" key="14">
    <source>
        <dbReference type="HAMAP-Rule" id="MF_00370"/>
    </source>
</evidence>
<name>A0A075WCN9_ARCFL</name>
<evidence type="ECO:0000256" key="9">
    <source>
        <dbReference type="ARBA" id="ARBA00022741"/>
    </source>
</evidence>
<evidence type="ECO:0000313" key="17">
    <source>
        <dbReference type="Proteomes" id="UP000028501"/>
    </source>
</evidence>